<organism evidence="1 2">
    <name type="scientific">Paenibacillus uliginis N3/975</name>
    <dbReference type="NCBI Taxonomy" id="1313296"/>
    <lineage>
        <taxon>Bacteria</taxon>
        <taxon>Bacillati</taxon>
        <taxon>Bacillota</taxon>
        <taxon>Bacilli</taxon>
        <taxon>Bacillales</taxon>
        <taxon>Paenibacillaceae</taxon>
        <taxon>Paenibacillus</taxon>
    </lineage>
</organism>
<dbReference type="EMBL" id="LT840184">
    <property type="protein sequence ID" value="SMF92425.1"/>
    <property type="molecule type" value="Genomic_DNA"/>
</dbReference>
<evidence type="ECO:0000313" key="1">
    <source>
        <dbReference type="EMBL" id="SMF92425.1"/>
    </source>
</evidence>
<dbReference type="RefSeq" id="WP_208916513.1">
    <property type="nucleotide sequence ID" value="NZ_LT840184.1"/>
</dbReference>
<evidence type="ECO:0008006" key="3">
    <source>
        <dbReference type="Google" id="ProtNLM"/>
    </source>
</evidence>
<gene>
    <name evidence="1" type="ORF">SAMN05661091_5817</name>
</gene>
<evidence type="ECO:0000313" key="2">
    <source>
        <dbReference type="Proteomes" id="UP000192940"/>
    </source>
</evidence>
<dbReference type="AlphaFoldDB" id="A0A1X7HTX1"/>
<sequence length="213" mass="24521">MAQNKEILWLDPGHAFGLQNRTNRFMVENFAQHDQYDFAKLNLERFKCIIVHDFIDQEYMFKHKGKISSFLDEGKIVIFSGQLFKEWLPGCSIFTPKTIHSHTDYEISIAAPHPIFKDVQLDDMTYNKGVAGFFARGTHSPVPAKAEVLLTLPDDMPVTYIDRHSTKGTILVHAGRDLFAYRMQNKSTDRISTQLLQWIHDEYEAIQNSGGKQ</sequence>
<proteinExistence type="predicted"/>
<dbReference type="STRING" id="1313296.SAMN05661091_5817"/>
<protein>
    <recommendedName>
        <fullName evidence="3">Phosphate starvation-inducible protein PhoH</fullName>
    </recommendedName>
</protein>
<keyword evidence="2" id="KW-1185">Reference proteome</keyword>
<name>A0A1X7HTX1_9BACL</name>
<reference evidence="1 2" key="1">
    <citation type="submission" date="2017-04" db="EMBL/GenBank/DDBJ databases">
        <authorList>
            <person name="Afonso C.L."/>
            <person name="Miller P.J."/>
            <person name="Scott M.A."/>
            <person name="Spackman E."/>
            <person name="Goraichik I."/>
            <person name="Dimitrov K.M."/>
            <person name="Suarez D.L."/>
            <person name="Swayne D.E."/>
        </authorList>
    </citation>
    <scope>NUCLEOTIDE SEQUENCE [LARGE SCALE GENOMIC DNA]</scope>
    <source>
        <strain evidence="1 2">N3/975</strain>
    </source>
</reference>
<dbReference type="Proteomes" id="UP000192940">
    <property type="component" value="Chromosome I"/>
</dbReference>
<accession>A0A1X7HTX1</accession>